<evidence type="ECO:0000313" key="3">
    <source>
        <dbReference type="Proteomes" id="UP000094801"/>
    </source>
</evidence>
<dbReference type="AlphaFoldDB" id="A0A1E4SVZ3"/>
<dbReference type="EMBL" id="KV453861">
    <property type="protein sequence ID" value="ODV83680.1"/>
    <property type="molecule type" value="Genomic_DNA"/>
</dbReference>
<name>A0A1E4SVZ3_9ASCO</name>
<accession>A0A1E4SVZ3</accession>
<proteinExistence type="predicted"/>
<sequence>MNDYSKSERRGITLSKYSQLLVAPNQSGYRKPSSNKDQHGGSRMRYNCSVHT</sequence>
<feature type="region of interest" description="Disordered" evidence="1">
    <location>
        <begin position="23"/>
        <end position="52"/>
    </location>
</feature>
<keyword evidence="3" id="KW-1185">Reference proteome</keyword>
<gene>
    <name evidence="2" type="ORF">CANARDRAFT_29678</name>
</gene>
<protein>
    <submittedName>
        <fullName evidence="2">Uncharacterized protein</fullName>
    </submittedName>
</protein>
<evidence type="ECO:0000313" key="2">
    <source>
        <dbReference type="EMBL" id="ODV83680.1"/>
    </source>
</evidence>
<evidence type="ECO:0000256" key="1">
    <source>
        <dbReference type="SAM" id="MobiDB-lite"/>
    </source>
</evidence>
<reference evidence="3" key="1">
    <citation type="submission" date="2016-04" db="EMBL/GenBank/DDBJ databases">
        <title>Comparative genomics of biotechnologically important yeasts.</title>
        <authorList>
            <consortium name="DOE Joint Genome Institute"/>
            <person name="Riley R."/>
            <person name="Haridas S."/>
            <person name="Wolfe K.H."/>
            <person name="Lopes M.R."/>
            <person name="Hittinger C.T."/>
            <person name="Goker M."/>
            <person name="Salamov A."/>
            <person name="Wisecaver J."/>
            <person name="Long T.M."/>
            <person name="Aerts A.L."/>
            <person name="Barry K."/>
            <person name="Choi C."/>
            <person name="Clum A."/>
            <person name="Coughlan A.Y."/>
            <person name="Deshpande S."/>
            <person name="Douglass A.P."/>
            <person name="Hanson S.J."/>
            <person name="Klenk H.-P."/>
            <person name="Labutti K."/>
            <person name="Lapidus A."/>
            <person name="Lindquist E."/>
            <person name="Lipzen A."/>
            <person name="Meier-Kolthoff J.P."/>
            <person name="Ohm R.A."/>
            <person name="Otillar R.P."/>
            <person name="Pangilinan J."/>
            <person name="Peng Y."/>
            <person name="Rokas A."/>
            <person name="Rosa C.A."/>
            <person name="Scheuner C."/>
            <person name="Sibirny A.A."/>
            <person name="Slot J.C."/>
            <person name="Stielow J.B."/>
            <person name="Sun H."/>
            <person name="Kurtzman C.P."/>
            <person name="Blackwell M."/>
            <person name="Grigoriev I.V."/>
            <person name="Jeffries T.W."/>
        </authorList>
    </citation>
    <scope>NUCLEOTIDE SEQUENCE [LARGE SCALE GENOMIC DNA]</scope>
    <source>
        <strain evidence="3">NRRL YB-2248</strain>
    </source>
</reference>
<organism evidence="2 3">
    <name type="scientific">[Candida] arabinofermentans NRRL YB-2248</name>
    <dbReference type="NCBI Taxonomy" id="983967"/>
    <lineage>
        <taxon>Eukaryota</taxon>
        <taxon>Fungi</taxon>
        <taxon>Dikarya</taxon>
        <taxon>Ascomycota</taxon>
        <taxon>Saccharomycotina</taxon>
        <taxon>Pichiomycetes</taxon>
        <taxon>Pichiales</taxon>
        <taxon>Pichiaceae</taxon>
        <taxon>Ogataea</taxon>
        <taxon>Ogataea/Candida clade</taxon>
    </lineage>
</organism>
<dbReference type="Proteomes" id="UP000094801">
    <property type="component" value="Unassembled WGS sequence"/>
</dbReference>